<sequence>MTPSTPRIESGLNLPLAGYPILSIGRDALGKLLDQRLKTQQKTVLAFANTNLVMRCQHLRGWLCSQEVILVNDGIGVDLAAYLQYGQMYQENLNGTDFIPYLLQTLQSPCRLFLFGGKPEVIGRAAEVIARASHHAVVGFHDGYTPVQPAELRRMINDSGADVVLVGLGNPLQEAWVRDNLAGLQASLFINVGALFDFLGQHVKRAPRWVQRIRCEWLYRFSQEPRRLARRYTLDLLSFFALCRRYPRWHIGNPAERQGPA</sequence>
<dbReference type="PANTHER" id="PTHR34136:SF1">
    <property type="entry name" value="UDP-N-ACETYL-D-MANNOSAMINURONIC ACID TRANSFERASE"/>
    <property type="match status" value="1"/>
</dbReference>
<dbReference type="STRING" id="1458275.AZ34_13485"/>
<dbReference type="RefSeq" id="WP_035608811.1">
    <property type="nucleotide sequence ID" value="NZ_JEMG01000001.1"/>
</dbReference>
<reference evidence="3 4" key="1">
    <citation type="submission" date="2014-02" db="EMBL/GenBank/DDBJ databases">
        <title>Draft Genome of Hylemonella gracilis isolated from the Niagara River.</title>
        <authorList>
            <person name="Pawlowski D.R."/>
            <person name="Koudelka G.B."/>
        </authorList>
    </citation>
    <scope>NUCLEOTIDE SEQUENCE [LARGE SCALE GENOMIC DNA]</scope>
    <source>
        <strain evidence="3 4">Niagara R</strain>
    </source>
</reference>
<dbReference type="AlphaFoldDB" id="A0A016XJF4"/>
<protein>
    <submittedName>
        <fullName evidence="3">Polysaccharide biosynthesis protein GumM</fullName>
    </submittedName>
</protein>
<evidence type="ECO:0000313" key="4">
    <source>
        <dbReference type="Proteomes" id="UP000023268"/>
    </source>
</evidence>
<dbReference type="InterPro" id="IPR004629">
    <property type="entry name" value="WecG_TagA_CpsF"/>
</dbReference>
<dbReference type="eggNOG" id="COG1922">
    <property type="taxonomic scope" value="Bacteria"/>
</dbReference>
<proteinExistence type="predicted"/>
<dbReference type="Pfam" id="PF03808">
    <property type="entry name" value="Glyco_tran_WecG"/>
    <property type="match status" value="1"/>
</dbReference>
<evidence type="ECO:0000256" key="1">
    <source>
        <dbReference type="ARBA" id="ARBA00022676"/>
    </source>
</evidence>
<dbReference type="PANTHER" id="PTHR34136">
    <property type="match status" value="1"/>
</dbReference>
<name>A0A016XJF4_9BURK</name>
<dbReference type="Proteomes" id="UP000023268">
    <property type="component" value="Unassembled WGS sequence"/>
</dbReference>
<evidence type="ECO:0000256" key="2">
    <source>
        <dbReference type="ARBA" id="ARBA00022679"/>
    </source>
</evidence>
<dbReference type="NCBIfam" id="TIGR00696">
    <property type="entry name" value="wecG_tagA_cpsF"/>
    <property type="match status" value="1"/>
</dbReference>
<evidence type="ECO:0000313" key="3">
    <source>
        <dbReference type="EMBL" id="EYC51971.1"/>
    </source>
</evidence>
<dbReference type="CDD" id="cd06533">
    <property type="entry name" value="Glyco_transf_WecG_TagA"/>
    <property type="match status" value="1"/>
</dbReference>
<keyword evidence="1" id="KW-0328">Glycosyltransferase</keyword>
<gene>
    <name evidence="3" type="ORF">AZ34_13485</name>
</gene>
<organism evidence="3 4">
    <name type="scientific">Hylemonella gracilis str. Niagara R</name>
    <dbReference type="NCBI Taxonomy" id="1458275"/>
    <lineage>
        <taxon>Bacteria</taxon>
        <taxon>Pseudomonadati</taxon>
        <taxon>Pseudomonadota</taxon>
        <taxon>Betaproteobacteria</taxon>
        <taxon>Burkholderiales</taxon>
        <taxon>Comamonadaceae</taxon>
        <taxon>Hylemonella</taxon>
    </lineage>
</organism>
<comment type="caution">
    <text evidence="3">The sequence shown here is derived from an EMBL/GenBank/DDBJ whole genome shotgun (WGS) entry which is preliminary data.</text>
</comment>
<dbReference type="EMBL" id="JEMG01000001">
    <property type="protein sequence ID" value="EYC51971.1"/>
    <property type="molecule type" value="Genomic_DNA"/>
</dbReference>
<keyword evidence="2" id="KW-0808">Transferase</keyword>
<dbReference type="GO" id="GO:0016758">
    <property type="term" value="F:hexosyltransferase activity"/>
    <property type="evidence" value="ECO:0007669"/>
    <property type="project" value="TreeGrafter"/>
</dbReference>
<accession>A0A016XJF4</accession>